<dbReference type="Pfam" id="PF02311">
    <property type="entry name" value="AraC_binding"/>
    <property type="match status" value="1"/>
</dbReference>
<dbReference type="Proteomes" id="UP000535838">
    <property type="component" value="Unassembled WGS sequence"/>
</dbReference>
<dbReference type="SUPFAM" id="SSF51215">
    <property type="entry name" value="Regulatory protein AraC"/>
    <property type="match status" value="1"/>
</dbReference>
<dbReference type="GO" id="GO:0043565">
    <property type="term" value="F:sequence-specific DNA binding"/>
    <property type="evidence" value="ECO:0007669"/>
    <property type="project" value="InterPro"/>
</dbReference>
<dbReference type="InterPro" id="IPR014710">
    <property type="entry name" value="RmlC-like_jellyroll"/>
</dbReference>
<dbReference type="InterPro" id="IPR003313">
    <property type="entry name" value="AraC-bd"/>
</dbReference>
<dbReference type="InterPro" id="IPR009057">
    <property type="entry name" value="Homeodomain-like_sf"/>
</dbReference>
<keyword evidence="1" id="KW-0805">Transcription regulation</keyword>
<feature type="domain" description="HTH araC/xylS-type" evidence="4">
    <location>
        <begin position="186"/>
        <end position="287"/>
    </location>
</feature>
<reference evidence="5 6" key="1">
    <citation type="submission" date="2020-08" db="EMBL/GenBank/DDBJ databases">
        <title>Cohnella phylogeny.</title>
        <authorList>
            <person name="Dunlap C."/>
        </authorList>
    </citation>
    <scope>NUCLEOTIDE SEQUENCE [LARGE SCALE GENOMIC DNA]</scope>
    <source>
        <strain evidence="5 6">DSM 25241</strain>
    </source>
</reference>
<dbReference type="InterPro" id="IPR037923">
    <property type="entry name" value="HTH-like"/>
</dbReference>
<accession>A0A841SU27</accession>
<sequence>MEINSAGARKLSETTVYVREAHRYTYRGDVHEETRVGYTYAFHLFFHGQGRVAVAGRSYPVGPGSLVFIRPGEAHSFHLSSAAPLEAYNIYCDLWGKPDRLFSRFSFQTSRPDPELMPSAVSCPELEALPVHARVPGHSPLTDWFVRICGWHDPSDGNAEALVSSLMKAWLLHAHGELRSDFPYDRRIARLLERMEWEPEARFSHEEMSRECGLEKSHFYSLFKSATGMTPKAYQLRLKMKKAAALLLESDQSVTRISEQLGYDTVHYFSKQFSDFYRQSPTQYRSLRRGGGL</sequence>
<protein>
    <submittedName>
        <fullName evidence="5">AraC family transcriptional regulator</fullName>
    </submittedName>
</protein>
<dbReference type="AlphaFoldDB" id="A0A841SU27"/>
<dbReference type="InterPro" id="IPR018062">
    <property type="entry name" value="HTH_AraC-typ_CS"/>
</dbReference>
<keyword evidence="3" id="KW-0804">Transcription</keyword>
<dbReference type="PROSITE" id="PS01124">
    <property type="entry name" value="HTH_ARAC_FAMILY_2"/>
    <property type="match status" value="1"/>
</dbReference>
<keyword evidence="2" id="KW-0238">DNA-binding</keyword>
<dbReference type="GO" id="GO:0003700">
    <property type="term" value="F:DNA-binding transcription factor activity"/>
    <property type="evidence" value="ECO:0007669"/>
    <property type="project" value="InterPro"/>
</dbReference>
<evidence type="ECO:0000313" key="5">
    <source>
        <dbReference type="EMBL" id="MBB6633137.1"/>
    </source>
</evidence>
<keyword evidence="6" id="KW-1185">Reference proteome</keyword>
<dbReference type="Gene3D" id="2.60.120.10">
    <property type="entry name" value="Jelly Rolls"/>
    <property type="match status" value="1"/>
</dbReference>
<gene>
    <name evidence="5" type="ORF">H7B67_03285</name>
</gene>
<dbReference type="PROSITE" id="PS00041">
    <property type="entry name" value="HTH_ARAC_FAMILY_1"/>
    <property type="match status" value="1"/>
</dbReference>
<proteinExistence type="predicted"/>
<dbReference type="RefSeq" id="WP_185118367.1">
    <property type="nucleotide sequence ID" value="NZ_JACJVQ010000003.1"/>
</dbReference>
<dbReference type="SMART" id="SM00342">
    <property type="entry name" value="HTH_ARAC"/>
    <property type="match status" value="1"/>
</dbReference>
<dbReference type="Pfam" id="PF12833">
    <property type="entry name" value="HTH_18"/>
    <property type="match status" value="1"/>
</dbReference>
<dbReference type="SUPFAM" id="SSF46689">
    <property type="entry name" value="Homeodomain-like"/>
    <property type="match status" value="2"/>
</dbReference>
<dbReference type="PANTHER" id="PTHR43280">
    <property type="entry name" value="ARAC-FAMILY TRANSCRIPTIONAL REGULATOR"/>
    <property type="match status" value="1"/>
</dbReference>
<evidence type="ECO:0000256" key="2">
    <source>
        <dbReference type="ARBA" id="ARBA00023125"/>
    </source>
</evidence>
<dbReference type="EMBL" id="JACJVQ010000003">
    <property type="protein sequence ID" value="MBB6633137.1"/>
    <property type="molecule type" value="Genomic_DNA"/>
</dbReference>
<evidence type="ECO:0000256" key="3">
    <source>
        <dbReference type="ARBA" id="ARBA00023163"/>
    </source>
</evidence>
<evidence type="ECO:0000313" key="6">
    <source>
        <dbReference type="Proteomes" id="UP000535838"/>
    </source>
</evidence>
<evidence type="ECO:0000259" key="4">
    <source>
        <dbReference type="PROSITE" id="PS01124"/>
    </source>
</evidence>
<dbReference type="PANTHER" id="PTHR43280:SF2">
    <property type="entry name" value="HTH-TYPE TRANSCRIPTIONAL REGULATOR EXSA"/>
    <property type="match status" value="1"/>
</dbReference>
<name>A0A841SU27_9BACL</name>
<organism evidence="5 6">
    <name type="scientific">Cohnella thailandensis</name>
    <dbReference type="NCBI Taxonomy" id="557557"/>
    <lineage>
        <taxon>Bacteria</taxon>
        <taxon>Bacillati</taxon>
        <taxon>Bacillota</taxon>
        <taxon>Bacilli</taxon>
        <taxon>Bacillales</taxon>
        <taxon>Paenibacillaceae</taxon>
        <taxon>Cohnella</taxon>
    </lineage>
</organism>
<dbReference type="InterPro" id="IPR018060">
    <property type="entry name" value="HTH_AraC"/>
</dbReference>
<evidence type="ECO:0000256" key="1">
    <source>
        <dbReference type="ARBA" id="ARBA00023015"/>
    </source>
</evidence>
<dbReference type="Gene3D" id="1.10.10.60">
    <property type="entry name" value="Homeodomain-like"/>
    <property type="match status" value="2"/>
</dbReference>
<comment type="caution">
    <text evidence="5">The sequence shown here is derived from an EMBL/GenBank/DDBJ whole genome shotgun (WGS) entry which is preliminary data.</text>
</comment>